<comment type="function">
    <text evidence="1">Required for the assembly of cytochrome c oxidase.</text>
</comment>
<feature type="region of interest" description="Disordered" evidence="5">
    <location>
        <begin position="1"/>
        <end position="25"/>
    </location>
</feature>
<dbReference type="Proteomes" id="UP000287166">
    <property type="component" value="Unassembled WGS sequence"/>
</dbReference>
<protein>
    <submittedName>
        <fullName evidence="6">Cytochrome c oxidase-assembly factor COX23, mitochondrial</fullName>
    </submittedName>
</protein>
<dbReference type="GeneID" id="38783512"/>
<keyword evidence="7" id="KW-1185">Reference proteome</keyword>
<dbReference type="Gene3D" id="1.10.287.1130">
    <property type="entry name" value="CytochromE C oxidase copper chaperone"/>
    <property type="match status" value="1"/>
</dbReference>
<dbReference type="RefSeq" id="XP_027617508.1">
    <property type="nucleotide sequence ID" value="XM_027761707.1"/>
</dbReference>
<keyword evidence="3" id="KW-0496">Mitochondrion</keyword>
<sequence length="90" mass="10409">MSNTTSTSSSLPNPQDNIVPQNYREQFQGRHATSQFIDPCEDAAKASMKCLDRNNYIRTECIDFFEAYRDCKKTWIEQRKADRRAGRPSA</sequence>
<reference evidence="6 7" key="1">
    <citation type="journal article" date="2018" name="Sci. Rep.">
        <title>Genome sequence of the cauliflower mushroom Sparassis crispa (Hanabiratake) and its association with beneficial usage.</title>
        <authorList>
            <person name="Kiyama R."/>
            <person name="Furutani Y."/>
            <person name="Kawaguchi K."/>
            <person name="Nakanishi T."/>
        </authorList>
    </citation>
    <scope>NUCLEOTIDE SEQUENCE [LARGE SCALE GENOMIC DNA]</scope>
</reference>
<dbReference type="OrthoDB" id="9971592at2759"/>
<proteinExistence type="predicted"/>
<organism evidence="6 7">
    <name type="scientific">Sparassis crispa</name>
    <dbReference type="NCBI Taxonomy" id="139825"/>
    <lineage>
        <taxon>Eukaryota</taxon>
        <taxon>Fungi</taxon>
        <taxon>Dikarya</taxon>
        <taxon>Basidiomycota</taxon>
        <taxon>Agaricomycotina</taxon>
        <taxon>Agaricomycetes</taxon>
        <taxon>Polyporales</taxon>
        <taxon>Sparassidaceae</taxon>
        <taxon>Sparassis</taxon>
    </lineage>
</organism>
<name>A0A401GWJ7_9APHY</name>
<dbReference type="AlphaFoldDB" id="A0A401GWJ7"/>
<dbReference type="GO" id="GO:0033108">
    <property type="term" value="P:mitochondrial respiratory chain complex assembly"/>
    <property type="evidence" value="ECO:0007669"/>
    <property type="project" value="TreeGrafter"/>
</dbReference>
<comment type="subcellular location">
    <subcellularLocation>
        <location evidence="2">Mitochondrion intermembrane space</location>
    </subcellularLocation>
</comment>
<evidence type="ECO:0000256" key="3">
    <source>
        <dbReference type="ARBA" id="ARBA00023128"/>
    </source>
</evidence>
<comment type="caution">
    <text evidence="6">The sequence shown here is derived from an EMBL/GenBank/DDBJ whole genome shotgun (WGS) entry which is preliminary data.</text>
</comment>
<dbReference type="EMBL" id="BFAD01000009">
    <property type="protein sequence ID" value="GBE86595.1"/>
    <property type="molecule type" value="Genomic_DNA"/>
</dbReference>
<dbReference type="PROSITE" id="PS51808">
    <property type="entry name" value="CHCH"/>
    <property type="match status" value="1"/>
</dbReference>
<dbReference type="PANTHER" id="PTHR46811:SF1">
    <property type="entry name" value="COILED-COIL-HELIX-COILED-COIL-HELIX DOMAIN-CONTAINING PROTEIN 7"/>
    <property type="match status" value="1"/>
</dbReference>
<evidence type="ECO:0000313" key="6">
    <source>
        <dbReference type="EMBL" id="GBE86595.1"/>
    </source>
</evidence>
<evidence type="ECO:0000256" key="5">
    <source>
        <dbReference type="SAM" id="MobiDB-lite"/>
    </source>
</evidence>
<feature type="compositionally biased region" description="Low complexity" evidence="5">
    <location>
        <begin position="1"/>
        <end position="10"/>
    </location>
</feature>
<evidence type="ECO:0000256" key="2">
    <source>
        <dbReference type="ARBA" id="ARBA00004569"/>
    </source>
</evidence>
<dbReference type="InParanoid" id="A0A401GWJ7"/>
<gene>
    <name evidence="6" type="ORF">SCP_0904740</name>
</gene>
<dbReference type="InterPro" id="IPR009069">
    <property type="entry name" value="Cys_alpha_HP_mot_SF"/>
</dbReference>
<keyword evidence="4" id="KW-1015">Disulfide bond</keyword>
<feature type="compositionally biased region" description="Polar residues" evidence="5">
    <location>
        <begin position="11"/>
        <end position="25"/>
    </location>
</feature>
<evidence type="ECO:0000313" key="7">
    <source>
        <dbReference type="Proteomes" id="UP000287166"/>
    </source>
</evidence>
<dbReference type="InterPro" id="IPR051040">
    <property type="entry name" value="COX23"/>
</dbReference>
<evidence type="ECO:0000256" key="1">
    <source>
        <dbReference type="ARBA" id="ARBA00003875"/>
    </source>
</evidence>
<dbReference type="SUPFAM" id="SSF47072">
    <property type="entry name" value="Cysteine alpha-hairpin motif"/>
    <property type="match status" value="1"/>
</dbReference>
<accession>A0A401GWJ7</accession>
<evidence type="ECO:0000256" key="4">
    <source>
        <dbReference type="ARBA" id="ARBA00023157"/>
    </source>
</evidence>
<dbReference type="GO" id="GO:0005758">
    <property type="term" value="C:mitochondrial intermembrane space"/>
    <property type="evidence" value="ECO:0007669"/>
    <property type="project" value="UniProtKB-SubCell"/>
</dbReference>
<dbReference type="PANTHER" id="PTHR46811">
    <property type="entry name" value="COILED-COIL-HELIX-COILED-COIL-HELIX DOMAIN-CONTAINING PROTEIN 7"/>
    <property type="match status" value="1"/>
</dbReference>
<dbReference type="STRING" id="139825.A0A401GWJ7"/>